<evidence type="ECO:0000313" key="9">
    <source>
        <dbReference type="Proteomes" id="UP000274139"/>
    </source>
</evidence>
<dbReference type="EMBL" id="RFAR01000043">
    <property type="protein sequence ID" value="RMC97162.1"/>
    <property type="molecule type" value="Genomic_DNA"/>
</dbReference>
<evidence type="ECO:0000259" key="7">
    <source>
        <dbReference type="Pfam" id="PF04357"/>
    </source>
</evidence>
<evidence type="ECO:0000256" key="1">
    <source>
        <dbReference type="ARBA" id="ARBA00004167"/>
    </source>
</evidence>
<accession>A0A454JI21</accession>
<proteinExistence type="predicted"/>
<keyword evidence="2 6" id="KW-0812">Transmembrane</keyword>
<sequence>MSENLPPVPPSPPSPPDTSVPATPPARPRRRWWRYVCLLLVLALFTALGWLTGNEQGFAWLCQQLPVLTGQQLSIARSEGTLWSGFTLHDIRWRAQYEDADIDRLQLQWQPAALWQGQLQVQALSIGHVRLTTRPSPPTPATGAPASLSLPLAVQVDKLGLDSLTLLPADLRLYGLQASYRYDRQQHRMQLHRLQTPWGSSSATLQLADSSPFALRGQLQAQGELEQIPLLAGLKLGGSLLQLQVDGTASGKGMLAEAHGQLHPFALNPYNRFRRLDVRVGGINPQAIMPAWPKARLGFAIHAEPDGGPRIKGGLSLLNSQPGPLSASQLPLSLLVGEFRADEKALHLDKLMAQLGGGQLNLTGKVEHNSLDIVALLHNIGLRTLHEAAPDDVIKGTARVVGALSGPDIKASLYGKTLQLQTAVGFQQAAGGKVLLLRQLDLTAGAGKVALSGQLGLEGRQEYQLEGKLLKADPSRLQAGLPVGELNAAIKASGQLAEPLSGKLGLQFAPSRLSGAALSGQLSTDWQGQRVRQLAADLRLASNRLQASGAYGAPGDKLKLLIDAPNLALLGRDFSGVIKGQAELAGTPKVPLLSASLRAERLRLPGNLAVQSLSLDGDIKADPSSPFRLQLAADKLQAGSFSAEQLRAQGSGTRTRHHLQLDGRLRLDGRPYGVQLAASGGLPVNSGQWQGVLERLEITGKPGLSLQTPLALEAGAARIKLGSTRLALLGGSLSLSELTRSSNGDLSTRGHAEGLRLAELAPLLQLPVEQNLLLDSGWDLKLNGNRPQGQLWLKRVAGDISLPAEAGRPAALGLKAAQLKLHFDGGSLLFDTDIDSRYAQLTGKGSLPWNGGVIDSRTPLAATASLSLPSLAALAQLSSPSLELSGQLSANLALAGPLGQLQAQGSILGSKLLLADHKTGIRLGDGVLQARLSGRSLILDKLRFAGGQGEVSASGSLDMKEAGPDARVRVTLDKFSVFDKPSRKLVVSGSTELSMVDRKISLTGRIRADQGRIDLPKTGAPSLSDDVVVKGRETAEPSAFASLPLTVALDLDLGERFRLVGQGLDVELTGVVKVTANPGMPPGARGQVRVVKGRYKAYGQDLDIEQGIISFVGPLDNPVLNVVAKRHLSPVGAGVEVSGSVAAPRIRLVADESMSEKDKLSWLVLGHAASGDRDDAALAASAGMMLAGSINDQVGLFDELGLASRKERTLANGTVSPAEQVVTVGRQLTRELYLGYEYGVTSADQAVKLAYQLSKGWSMVLRAGTNTSVESRYTLRFD</sequence>
<dbReference type="AlphaFoldDB" id="A0A454JI21"/>
<dbReference type="PANTHER" id="PTHR36985:SF1">
    <property type="entry name" value="TRANSLOCATION AND ASSEMBLY MODULE SUBUNIT TAMB"/>
    <property type="match status" value="1"/>
</dbReference>
<evidence type="ECO:0000256" key="3">
    <source>
        <dbReference type="ARBA" id="ARBA00022989"/>
    </source>
</evidence>
<dbReference type="Pfam" id="PF04357">
    <property type="entry name" value="TamB"/>
    <property type="match status" value="1"/>
</dbReference>
<reference evidence="8 9" key="1">
    <citation type="submission" date="2018-10" db="EMBL/GenBank/DDBJ databases">
        <title>Draft genome sequence of Aquitalea MWU14-2217 isolated from a wild cranberry bog in Provincetown, Massachusetts.</title>
        <authorList>
            <person name="Ebadzadsahrai G."/>
            <person name="Soby S."/>
        </authorList>
    </citation>
    <scope>NUCLEOTIDE SEQUENCE [LARGE SCALE GENOMIC DNA]</scope>
    <source>
        <strain evidence="8 9">MWU14-2217</strain>
    </source>
</reference>
<organism evidence="8 9">
    <name type="scientific">Aquitalea palustris</name>
    <dbReference type="NCBI Taxonomy" id="2480983"/>
    <lineage>
        <taxon>Bacteria</taxon>
        <taxon>Pseudomonadati</taxon>
        <taxon>Pseudomonadota</taxon>
        <taxon>Betaproteobacteria</taxon>
        <taxon>Neisseriales</taxon>
        <taxon>Chromobacteriaceae</taxon>
        <taxon>Aquitalea</taxon>
    </lineage>
</organism>
<dbReference type="OrthoDB" id="5288149at2"/>
<keyword evidence="9" id="KW-1185">Reference proteome</keyword>
<evidence type="ECO:0000256" key="6">
    <source>
        <dbReference type="SAM" id="Phobius"/>
    </source>
</evidence>
<evidence type="ECO:0000313" key="8">
    <source>
        <dbReference type="EMBL" id="RMC97162.1"/>
    </source>
</evidence>
<evidence type="ECO:0000256" key="4">
    <source>
        <dbReference type="ARBA" id="ARBA00023136"/>
    </source>
</evidence>
<dbReference type="GO" id="GO:0009306">
    <property type="term" value="P:protein secretion"/>
    <property type="evidence" value="ECO:0007669"/>
    <property type="project" value="InterPro"/>
</dbReference>
<keyword evidence="3 6" id="KW-1133">Transmembrane helix</keyword>
<keyword evidence="4 6" id="KW-0472">Membrane</keyword>
<name>A0A454JI21_9NEIS</name>
<dbReference type="Proteomes" id="UP000274139">
    <property type="component" value="Unassembled WGS sequence"/>
</dbReference>
<feature type="domain" description="Translocation and assembly module TamB C-terminal" evidence="7">
    <location>
        <begin position="946"/>
        <end position="1277"/>
    </location>
</feature>
<comment type="subcellular location">
    <subcellularLocation>
        <location evidence="1">Membrane</location>
        <topology evidence="1">Single-pass membrane protein</topology>
    </subcellularLocation>
</comment>
<gene>
    <name evidence="8" type="ORF">EAY64_10895</name>
</gene>
<comment type="caution">
    <text evidence="8">The sequence shown here is derived from an EMBL/GenBank/DDBJ whole genome shotgun (WGS) entry which is preliminary data.</text>
</comment>
<feature type="region of interest" description="Disordered" evidence="5">
    <location>
        <begin position="1"/>
        <end position="26"/>
    </location>
</feature>
<evidence type="ECO:0000256" key="2">
    <source>
        <dbReference type="ARBA" id="ARBA00022692"/>
    </source>
</evidence>
<dbReference type="InterPro" id="IPR007452">
    <property type="entry name" value="TamB_C"/>
</dbReference>
<protein>
    <submittedName>
        <fullName evidence="8">Translocation/assembly module TamB</fullName>
    </submittedName>
</protein>
<dbReference type="GO" id="GO:0005886">
    <property type="term" value="C:plasma membrane"/>
    <property type="evidence" value="ECO:0007669"/>
    <property type="project" value="InterPro"/>
</dbReference>
<evidence type="ECO:0000256" key="5">
    <source>
        <dbReference type="SAM" id="MobiDB-lite"/>
    </source>
</evidence>
<dbReference type="PANTHER" id="PTHR36985">
    <property type="entry name" value="TRANSLOCATION AND ASSEMBLY MODULE SUBUNIT TAMB"/>
    <property type="match status" value="1"/>
</dbReference>
<feature type="transmembrane region" description="Helical" evidence="6">
    <location>
        <begin position="32"/>
        <end position="51"/>
    </location>
</feature>